<dbReference type="Proteomes" id="UP000790787">
    <property type="component" value="Chromosome 1"/>
</dbReference>
<keyword evidence="1" id="KW-1185">Reference proteome</keyword>
<evidence type="ECO:0000313" key="2">
    <source>
        <dbReference type="RefSeq" id="XP_075079493.1"/>
    </source>
</evidence>
<organism evidence="1 2">
    <name type="scientific">Nicotiana tabacum</name>
    <name type="common">Common tobacco</name>
    <dbReference type="NCBI Taxonomy" id="4097"/>
    <lineage>
        <taxon>Eukaryota</taxon>
        <taxon>Viridiplantae</taxon>
        <taxon>Streptophyta</taxon>
        <taxon>Embryophyta</taxon>
        <taxon>Tracheophyta</taxon>
        <taxon>Spermatophyta</taxon>
        <taxon>Magnoliopsida</taxon>
        <taxon>eudicotyledons</taxon>
        <taxon>Gunneridae</taxon>
        <taxon>Pentapetalae</taxon>
        <taxon>asterids</taxon>
        <taxon>lamiids</taxon>
        <taxon>Solanales</taxon>
        <taxon>Solanaceae</taxon>
        <taxon>Nicotianoideae</taxon>
        <taxon>Nicotianeae</taxon>
        <taxon>Nicotiana</taxon>
    </lineage>
</organism>
<evidence type="ECO:0000313" key="1">
    <source>
        <dbReference type="Proteomes" id="UP000790787"/>
    </source>
</evidence>
<proteinExistence type="predicted"/>
<gene>
    <name evidence="2" type="primary">LOC142164787</name>
</gene>
<protein>
    <submittedName>
        <fullName evidence="2">Uncharacterized protein LOC142164787</fullName>
    </submittedName>
</protein>
<sequence>MPMNPIQEVKVFDVWGIDFMGPFVSSYGKYILIDVDYVSKWVEAATLPTNDAKGVIGFLRKNIFTRFGTPRAIISDGGTHFCNRTFAKLLGKYDVRHKVDTPYHPQTSGQVKVSNREIKSVLAKTVNATRTDWARKLDDALWAYQTAFKTPIGMSPYNFDMAKIIHEEMFICCPVRRYGFIFPSLVTRLCRAARVPENLSVDGKVKKEAKLRVNKVTIRKDPMAPGDGNSDDSNTPKEGDDEQDDVGAE</sequence>
<reference evidence="1" key="1">
    <citation type="journal article" date="2014" name="Nat. Commun.">
        <title>The tobacco genome sequence and its comparison with those of tomato and potato.</title>
        <authorList>
            <person name="Sierro N."/>
            <person name="Battey J.N."/>
            <person name="Ouadi S."/>
            <person name="Bakaher N."/>
            <person name="Bovet L."/>
            <person name="Willig A."/>
            <person name="Goepfert S."/>
            <person name="Peitsch M.C."/>
            <person name="Ivanov N.V."/>
        </authorList>
    </citation>
    <scope>NUCLEOTIDE SEQUENCE [LARGE SCALE GENOMIC DNA]</scope>
</reference>
<reference evidence="2" key="2">
    <citation type="submission" date="2025-08" db="UniProtKB">
        <authorList>
            <consortium name="RefSeq"/>
        </authorList>
    </citation>
    <scope>IDENTIFICATION</scope>
    <source>
        <tissue evidence="2">Leaf</tissue>
    </source>
</reference>
<accession>A0AC58S3G1</accession>
<name>A0AC58S3G1_TOBAC</name>
<dbReference type="RefSeq" id="XP_075079493.1">
    <property type="nucleotide sequence ID" value="XM_075223392.1"/>
</dbReference>